<evidence type="ECO:0000313" key="2">
    <source>
        <dbReference type="Proteomes" id="UP001145114"/>
    </source>
</evidence>
<evidence type="ECO:0000313" key="1">
    <source>
        <dbReference type="EMBL" id="KAJ1680009.1"/>
    </source>
</evidence>
<dbReference type="Proteomes" id="UP001145114">
    <property type="component" value="Unassembled WGS sequence"/>
</dbReference>
<keyword evidence="2" id="KW-1185">Reference proteome</keyword>
<proteinExistence type="predicted"/>
<name>A0ACC1HTX6_9FUNG</name>
<sequence>MALYFGSNIAYATVAIMGGDTTVGYFTALEFLKLKDHGVVKEISVGYIDEHSPLVKDLKEHSGAHTVRFDLDDENTMIQAFDGMQCAVICPPVTSRHIDKAKQLVQVAKKSTQLRHVLLVSVLHSEKLRDWDRLWPIHEMQAEFEEAANHWDTACVLCPSLMMNCLHYLRHVIREKRELMWLTEHERVAPVDYRDVAAAISRIATKHMAEGSDQRFSKYCITGSQLLSGKQMAKECSKVLNTRIEFKKVDARAMRDHFEQYHEFNSEAIHAMVQALEVVAKGYWNKKYPDLERLLGEPPTTLEEYLHRNRHEFETPHRCKDQ</sequence>
<comment type="caution">
    <text evidence="1">The sequence shown here is derived from an EMBL/GenBank/DDBJ whole genome shotgun (WGS) entry which is preliminary data.</text>
</comment>
<organism evidence="1 2">
    <name type="scientific">Spiromyces aspiralis</name>
    <dbReference type="NCBI Taxonomy" id="68401"/>
    <lineage>
        <taxon>Eukaryota</taxon>
        <taxon>Fungi</taxon>
        <taxon>Fungi incertae sedis</taxon>
        <taxon>Zoopagomycota</taxon>
        <taxon>Kickxellomycotina</taxon>
        <taxon>Kickxellomycetes</taxon>
        <taxon>Kickxellales</taxon>
        <taxon>Kickxellaceae</taxon>
        <taxon>Spiromyces</taxon>
    </lineage>
</organism>
<dbReference type="EMBL" id="JAMZIH010000077">
    <property type="protein sequence ID" value="KAJ1680009.1"/>
    <property type="molecule type" value="Genomic_DNA"/>
</dbReference>
<gene>
    <name evidence="1" type="ORF">EV182_000863</name>
</gene>
<accession>A0ACC1HTX6</accession>
<protein>
    <submittedName>
        <fullName evidence="1">Uncharacterized protein</fullName>
    </submittedName>
</protein>
<reference evidence="1" key="1">
    <citation type="submission" date="2022-06" db="EMBL/GenBank/DDBJ databases">
        <title>Phylogenomic reconstructions and comparative analyses of Kickxellomycotina fungi.</title>
        <authorList>
            <person name="Reynolds N.K."/>
            <person name="Stajich J.E."/>
            <person name="Barry K."/>
            <person name="Grigoriev I.V."/>
            <person name="Crous P."/>
            <person name="Smith M.E."/>
        </authorList>
    </citation>
    <scope>NUCLEOTIDE SEQUENCE</scope>
    <source>
        <strain evidence="1">RSA 2271</strain>
    </source>
</reference>